<evidence type="ECO:0000313" key="4">
    <source>
        <dbReference type="Proteomes" id="UP000297564"/>
    </source>
</evidence>
<comment type="similarity">
    <text evidence="1 2">Belongs to the phD/YefM antitoxin family.</text>
</comment>
<dbReference type="Gene3D" id="3.40.1620.10">
    <property type="entry name" value="YefM-like domain"/>
    <property type="match status" value="1"/>
</dbReference>
<reference evidence="3 4" key="1">
    <citation type="submission" date="2019-03" db="EMBL/GenBank/DDBJ databases">
        <title>Ramlibacter rhizophilus CCTCC AB2015357, whole genome shotgun sequence.</title>
        <authorList>
            <person name="Zhang X."/>
            <person name="Feng G."/>
            <person name="Zhu H."/>
        </authorList>
    </citation>
    <scope>NUCLEOTIDE SEQUENCE [LARGE SCALE GENOMIC DNA]</scope>
    <source>
        <strain evidence="3 4">CCTCC AB2015357</strain>
    </source>
</reference>
<dbReference type="AlphaFoldDB" id="A0A4Z0BJV3"/>
<gene>
    <name evidence="3" type="ORF">EZ242_14330</name>
</gene>
<comment type="function">
    <text evidence="2">Antitoxin component of a type II toxin-antitoxin (TA) system.</text>
</comment>
<dbReference type="SUPFAM" id="SSF143120">
    <property type="entry name" value="YefM-like"/>
    <property type="match status" value="1"/>
</dbReference>
<evidence type="ECO:0000256" key="1">
    <source>
        <dbReference type="ARBA" id="ARBA00009981"/>
    </source>
</evidence>
<organism evidence="3 4">
    <name type="scientific">Ramlibacter rhizophilus</name>
    <dbReference type="NCBI Taxonomy" id="1781167"/>
    <lineage>
        <taxon>Bacteria</taxon>
        <taxon>Pseudomonadati</taxon>
        <taxon>Pseudomonadota</taxon>
        <taxon>Betaproteobacteria</taxon>
        <taxon>Burkholderiales</taxon>
        <taxon>Comamonadaceae</taxon>
        <taxon>Ramlibacter</taxon>
    </lineage>
</organism>
<dbReference type="Pfam" id="PF02604">
    <property type="entry name" value="PhdYeFM_antitox"/>
    <property type="match status" value="1"/>
</dbReference>
<accession>A0A4Z0BJV3</accession>
<evidence type="ECO:0000256" key="2">
    <source>
        <dbReference type="RuleBase" id="RU362080"/>
    </source>
</evidence>
<dbReference type="InterPro" id="IPR006442">
    <property type="entry name" value="Antitoxin_Phd/YefM"/>
</dbReference>
<name>A0A4Z0BJV3_9BURK</name>
<keyword evidence="4" id="KW-1185">Reference proteome</keyword>
<protein>
    <recommendedName>
        <fullName evidence="2">Antitoxin</fullName>
    </recommendedName>
</protein>
<dbReference type="InterPro" id="IPR036165">
    <property type="entry name" value="YefM-like_sf"/>
</dbReference>
<dbReference type="Proteomes" id="UP000297564">
    <property type="component" value="Unassembled WGS sequence"/>
</dbReference>
<evidence type="ECO:0000313" key="3">
    <source>
        <dbReference type="EMBL" id="TFY98693.1"/>
    </source>
</evidence>
<dbReference type="RefSeq" id="WP_135285844.1">
    <property type="nucleotide sequence ID" value="NZ_SMLL01000005.1"/>
</dbReference>
<dbReference type="EMBL" id="SMLL01000005">
    <property type="protein sequence ID" value="TFY98693.1"/>
    <property type="molecule type" value="Genomic_DNA"/>
</dbReference>
<comment type="caution">
    <text evidence="3">The sequence shown here is derived from an EMBL/GenBank/DDBJ whole genome shotgun (WGS) entry which is preliminary data.</text>
</comment>
<sequence>MDKVTASEAKQKLGEYLERAASAPLAIERHGKVVAGLVPPEWLSRAELLDERRQARQAQQRIEQERLLAHHRIAMELLVDKRRRQELLDTARREVRRWSQQGLCSQDYIDRWSEWLSLPAAELAKQMCSDANGWGNAMRQNSPFGVAVDER</sequence>
<dbReference type="OrthoDB" id="9182456at2"/>
<proteinExistence type="inferred from homology"/>